<reference evidence="11" key="1">
    <citation type="journal article" date="2021" name="Proc. Natl. Acad. Sci. U.S.A.">
        <title>A Catalog of Tens of Thousands of Viruses from Human Metagenomes Reveals Hidden Associations with Chronic Diseases.</title>
        <authorList>
            <person name="Tisza M.J."/>
            <person name="Buck C.B."/>
        </authorList>
    </citation>
    <scope>NUCLEOTIDE SEQUENCE</scope>
    <source>
        <strain evidence="11">Ct8HH20</strain>
    </source>
</reference>
<dbReference type="Gene3D" id="1.10.443.10">
    <property type="entry name" value="Intergrase catalytic core"/>
    <property type="match status" value="1"/>
</dbReference>
<comment type="function">
    <text evidence="9">Integrase is necessary for integration of the phage into the host genome by site-specific recombination. In conjunction with excisionase, integrase is also necessary for excision of the prophage from the host genome.</text>
</comment>
<evidence type="ECO:0000256" key="4">
    <source>
        <dbReference type="ARBA" id="ARBA00022908"/>
    </source>
</evidence>
<evidence type="ECO:0000313" key="11">
    <source>
        <dbReference type="EMBL" id="DAE14341.1"/>
    </source>
</evidence>
<keyword evidence="6" id="KW-0233">DNA recombination</keyword>
<evidence type="ECO:0000256" key="1">
    <source>
        <dbReference type="ARBA" id="ARBA00008857"/>
    </source>
</evidence>
<dbReference type="InterPro" id="IPR002104">
    <property type="entry name" value="Integrase_catalytic"/>
</dbReference>
<keyword evidence="8" id="KW-1160">Virus entry into host cell</keyword>
<dbReference type="InterPro" id="IPR013762">
    <property type="entry name" value="Integrase-like_cat_sf"/>
</dbReference>
<evidence type="ECO:0000256" key="5">
    <source>
        <dbReference type="ARBA" id="ARBA00023125"/>
    </source>
</evidence>
<dbReference type="GO" id="GO:0015074">
    <property type="term" value="P:DNA integration"/>
    <property type="evidence" value="ECO:0007669"/>
    <property type="project" value="UniProtKB-KW"/>
</dbReference>
<keyword evidence="5" id="KW-0238">DNA-binding</keyword>
<dbReference type="GO" id="GO:0016740">
    <property type="term" value="F:transferase activity"/>
    <property type="evidence" value="ECO:0007669"/>
    <property type="project" value="UniProtKB-KW"/>
</dbReference>
<dbReference type="GO" id="GO:0003677">
    <property type="term" value="F:DNA binding"/>
    <property type="evidence" value="ECO:0007669"/>
    <property type="project" value="UniProtKB-KW"/>
</dbReference>
<dbReference type="GO" id="GO:0075713">
    <property type="term" value="P:establishment of integrated proviral latency"/>
    <property type="evidence" value="ECO:0007669"/>
    <property type="project" value="UniProtKB-KW"/>
</dbReference>
<dbReference type="GO" id="GO:0044826">
    <property type="term" value="P:viral genome integration into host DNA"/>
    <property type="evidence" value="ECO:0007669"/>
    <property type="project" value="UniProtKB-KW"/>
</dbReference>
<evidence type="ECO:0000259" key="10">
    <source>
        <dbReference type="PROSITE" id="PS51898"/>
    </source>
</evidence>
<dbReference type="GO" id="GO:0006310">
    <property type="term" value="P:DNA recombination"/>
    <property type="evidence" value="ECO:0007669"/>
    <property type="project" value="UniProtKB-KW"/>
</dbReference>
<evidence type="ECO:0000256" key="6">
    <source>
        <dbReference type="ARBA" id="ARBA00023172"/>
    </source>
</evidence>
<dbReference type="EMBL" id="BK015581">
    <property type="protein sequence ID" value="DAE14341.1"/>
    <property type="molecule type" value="Genomic_DNA"/>
</dbReference>
<dbReference type="PANTHER" id="PTHR30629">
    <property type="entry name" value="PROPHAGE INTEGRASE"/>
    <property type="match status" value="1"/>
</dbReference>
<keyword evidence="3" id="KW-0808">Transferase</keyword>
<dbReference type="InterPro" id="IPR011010">
    <property type="entry name" value="DNA_brk_join_enz"/>
</dbReference>
<feature type="domain" description="Tyr recombinase" evidence="10">
    <location>
        <begin position="208"/>
        <end position="372"/>
    </location>
</feature>
<dbReference type="InterPro" id="IPR050808">
    <property type="entry name" value="Phage_Integrase"/>
</dbReference>
<dbReference type="PANTHER" id="PTHR30629:SF2">
    <property type="entry name" value="PROPHAGE INTEGRASE INTS-RELATED"/>
    <property type="match status" value="1"/>
</dbReference>
<evidence type="ECO:0000256" key="8">
    <source>
        <dbReference type="ARBA" id="ARBA00023296"/>
    </source>
</evidence>
<accession>A0A8S5Q6L3</accession>
<dbReference type="InterPro" id="IPR010998">
    <property type="entry name" value="Integrase_recombinase_N"/>
</dbReference>
<dbReference type="GO" id="GO:0046718">
    <property type="term" value="P:symbiont entry into host cell"/>
    <property type="evidence" value="ECO:0007669"/>
    <property type="project" value="UniProtKB-KW"/>
</dbReference>
<evidence type="ECO:0000256" key="2">
    <source>
        <dbReference type="ARBA" id="ARBA00016082"/>
    </source>
</evidence>
<dbReference type="Gene3D" id="1.10.150.130">
    <property type="match status" value="1"/>
</dbReference>
<protein>
    <recommendedName>
        <fullName evidence="2">Integrase</fullName>
    </recommendedName>
</protein>
<organism evidence="11">
    <name type="scientific">Siphoviridae sp. ct8HH20</name>
    <dbReference type="NCBI Taxonomy" id="2825359"/>
    <lineage>
        <taxon>Viruses</taxon>
        <taxon>Duplodnaviria</taxon>
        <taxon>Heunggongvirae</taxon>
        <taxon>Uroviricota</taxon>
        <taxon>Caudoviricetes</taxon>
    </lineage>
</organism>
<dbReference type="PROSITE" id="PS51898">
    <property type="entry name" value="TYR_RECOMBINASE"/>
    <property type="match status" value="1"/>
</dbReference>
<evidence type="ECO:0000256" key="3">
    <source>
        <dbReference type="ARBA" id="ARBA00022679"/>
    </source>
</evidence>
<evidence type="ECO:0000256" key="7">
    <source>
        <dbReference type="ARBA" id="ARBA00023195"/>
    </source>
</evidence>
<name>A0A8S5Q6L3_9CAUD</name>
<evidence type="ECO:0000256" key="9">
    <source>
        <dbReference type="ARBA" id="ARBA00049605"/>
    </source>
</evidence>
<keyword evidence="7" id="KW-1179">Viral genome integration</keyword>
<dbReference type="SUPFAM" id="SSF56349">
    <property type="entry name" value="DNA breaking-rejoining enzymes"/>
    <property type="match status" value="1"/>
</dbReference>
<sequence>MPTRSKHPRLPNGYGSIRYLGKKRKNPYAVHPPADIDGNRPQALCYVDTWMKGFIVLTAYKAGTYAPGMEATLLLPDETKQLDDLTRKLLADYNRVKGIEPDEPEKTFSEVYETFYMDKFSEGNKYSNATKYSIKAAYKNCASLYDKLFSSLRTKDLQDNLDACNLKYASLELIRNLYRQMYKYADSQGWCDKDYSQYVKIKRDDDDEHGVPFSDADLKILWDNKTNETAEMLLIMCYSGWRISEYIGLEVNLQKKYFMGGIKTEAGKGRIVPIHSGILPLVERRISKYGKLLPCNDKDFRKQMDELLNQLGIPGNPKHTPHDCRHTFSMLCEKYEVKENDRKRMMGHSFKADITNKVYGHRDIEDLRKELEKITIDL</sequence>
<dbReference type="Pfam" id="PF00589">
    <property type="entry name" value="Phage_integrase"/>
    <property type="match status" value="1"/>
</dbReference>
<proteinExistence type="inferred from homology"/>
<comment type="similarity">
    <text evidence="1">Belongs to the 'phage' integrase family.</text>
</comment>
<keyword evidence="4" id="KW-0229">DNA integration</keyword>